<evidence type="ECO:0000256" key="1">
    <source>
        <dbReference type="SAM" id="Phobius"/>
    </source>
</evidence>
<proteinExistence type="predicted"/>
<evidence type="ECO:0000313" key="2">
    <source>
        <dbReference type="EMBL" id="JAH02937.1"/>
    </source>
</evidence>
<reference evidence="2" key="2">
    <citation type="journal article" date="2015" name="Fish Shellfish Immunol.">
        <title>Early steps in the European eel (Anguilla anguilla)-Vibrio vulnificus interaction in the gills: Role of the RtxA13 toxin.</title>
        <authorList>
            <person name="Callol A."/>
            <person name="Pajuelo D."/>
            <person name="Ebbesson L."/>
            <person name="Teles M."/>
            <person name="MacKenzie S."/>
            <person name="Amaro C."/>
        </authorList>
    </citation>
    <scope>NUCLEOTIDE SEQUENCE</scope>
</reference>
<dbReference type="AlphaFoldDB" id="A0A0E9PF93"/>
<name>A0A0E9PF93_ANGAN</name>
<accession>A0A0E9PF93</accession>
<keyword evidence="1" id="KW-0472">Membrane</keyword>
<keyword evidence="1" id="KW-1133">Transmembrane helix</keyword>
<keyword evidence="1" id="KW-0812">Transmembrane</keyword>
<reference evidence="2" key="1">
    <citation type="submission" date="2014-11" db="EMBL/GenBank/DDBJ databases">
        <authorList>
            <person name="Amaro Gonzalez C."/>
        </authorList>
    </citation>
    <scope>NUCLEOTIDE SEQUENCE</scope>
</reference>
<dbReference type="EMBL" id="GBXM01105640">
    <property type="protein sequence ID" value="JAH02937.1"/>
    <property type="molecule type" value="Transcribed_RNA"/>
</dbReference>
<protein>
    <submittedName>
        <fullName evidence="2">Uncharacterized protein</fullName>
    </submittedName>
</protein>
<feature type="transmembrane region" description="Helical" evidence="1">
    <location>
        <begin position="44"/>
        <end position="63"/>
    </location>
</feature>
<organism evidence="2">
    <name type="scientific">Anguilla anguilla</name>
    <name type="common">European freshwater eel</name>
    <name type="synonym">Muraena anguilla</name>
    <dbReference type="NCBI Taxonomy" id="7936"/>
    <lineage>
        <taxon>Eukaryota</taxon>
        <taxon>Metazoa</taxon>
        <taxon>Chordata</taxon>
        <taxon>Craniata</taxon>
        <taxon>Vertebrata</taxon>
        <taxon>Euteleostomi</taxon>
        <taxon>Actinopterygii</taxon>
        <taxon>Neopterygii</taxon>
        <taxon>Teleostei</taxon>
        <taxon>Anguilliformes</taxon>
        <taxon>Anguillidae</taxon>
        <taxon>Anguilla</taxon>
    </lineage>
</organism>
<sequence length="65" mass="6393">MSPPIMGGGGAVMGTGGATGGVAMEGADMAELSSILLTFSGSSLSPFSALLFLLPISFSSFWCSS</sequence>